<evidence type="ECO:0000256" key="1">
    <source>
        <dbReference type="ARBA" id="ARBA00000085"/>
    </source>
</evidence>
<evidence type="ECO:0000313" key="9">
    <source>
        <dbReference type="Proteomes" id="UP000006377"/>
    </source>
</evidence>
<evidence type="ECO:0000256" key="5">
    <source>
        <dbReference type="ARBA" id="ARBA00023012"/>
    </source>
</evidence>
<dbReference type="InterPro" id="IPR003594">
    <property type="entry name" value="HATPase_dom"/>
</dbReference>
<evidence type="ECO:0000256" key="2">
    <source>
        <dbReference type="ARBA" id="ARBA00012438"/>
    </source>
</evidence>
<dbReference type="PANTHER" id="PTHR24421">
    <property type="entry name" value="NITRATE/NITRITE SENSOR PROTEIN NARX-RELATED"/>
    <property type="match status" value="1"/>
</dbReference>
<dbReference type="AlphaFoldDB" id="A7HS71"/>
<keyword evidence="6" id="KW-0812">Transmembrane</keyword>
<gene>
    <name evidence="8" type="ordered locus">Plav_1133</name>
</gene>
<dbReference type="Pfam" id="PF02518">
    <property type="entry name" value="HATPase_c"/>
    <property type="match status" value="1"/>
</dbReference>
<evidence type="ECO:0000256" key="4">
    <source>
        <dbReference type="ARBA" id="ARBA00022777"/>
    </source>
</evidence>
<dbReference type="STRING" id="402881.Plav_1133"/>
<dbReference type="Proteomes" id="UP000006377">
    <property type="component" value="Chromosome"/>
</dbReference>
<feature type="transmembrane region" description="Helical" evidence="6">
    <location>
        <begin position="56"/>
        <end position="74"/>
    </location>
</feature>
<keyword evidence="3" id="KW-0808">Transferase</keyword>
<feature type="transmembrane region" description="Helical" evidence="6">
    <location>
        <begin position="159"/>
        <end position="180"/>
    </location>
</feature>
<feature type="transmembrane region" description="Helical" evidence="6">
    <location>
        <begin position="135"/>
        <end position="153"/>
    </location>
</feature>
<dbReference type="InterPro" id="IPR050482">
    <property type="entry name" value="Sensor_HK_TwoCompSys"/>
</dbReference>
<dbReference type="HOGENOM" id="CLU_683043_0_0_5"/>
<dbReference type="GO" id="GO:0000160">
    <property type="term" value="P:phosphorelay signal transduction system"/>
    <property type="evidence" value="ECO:0007669"/>
    <property type="project" value="UniProtKB-KW"/>
</dbReference>
<keyword evidence="5" id="KW-0902">Two-component regulatory system</keyword>
<dbReference type="InterPro" id="IPR036890">
    <property type="entry name" value="HATPase_C_sf"/>
</dbReference>
<comment type="catalytic activity">
    <reaction evidence="1">
        <text>ATP + protein L-histidine = ADP + protein N-phospho-L-histidine.</text>
        <dbReference type="EC" id="2.7.13.3"/>
    </reaction>
</comment>
<feature type="domain" description="Histidine kinase/HSP90-like ATPase" evidence="7">
    <location>
        <begin position="307"/>
        <end position="401"/>
    </location>
</feature>
<evidence type="ECO:0000256" key="6">
    <source>
        <dbReference type="SAM" id="Phobius"/>
    </source>
</evidence>
<evidence type="ECO:0000259" key="7">
    <source>
        <dbReference type="SMART" id="SM00387"/>
    </source>
</evidence>
<dbReference type="SUPFAM" id="SSF55874">
    <property type="entry name" value="ATPase domain of HSP90 chaperone/DNA topoisomerase II/histidine kinase"/>
    <property type="match status" value="1"/>
</dbReference>
<dbReference type="GO" id="GO:0004673">
    <property type="term" value="F:protein histidine kinase activity"/>
    <property type="evidence" value="ECO:0007669"/>
    <property type="project" value="UniProtKB-EC"/>
</dbReference>
<dbReference type="Gene3D" id="3.30.565.10">
    <property type="entry name" value="Histidine kinase-like ATPase, C-terminal domain"/>
    <property type="match status" value="1"/>
</dbReference>
<organism evidence="8 9">
    <name type="scientific">Parvibaculum lavamentivorans (strain DS-1 / DSM 13023 / NCIMB 13966)</name>
    <dbReference type="NCBI Taxonomy" id="402881"/>
    <lineage>
        <taxon>Bacteria</taxon>
        <taxon>Pseudomonadati</taxon>
        <taxon>Pseudomonadota</taxon>
        <taxon>Alphaproteobacteria</taxon>
        <taxon>Hyphomicrobiales</taxon>
        <taxon>Parvibaculaceae</taxon>
        <taxon>Parvibaculum</taxon>
    </lineage>
</organism>
<sequence>MSADLASGEKPADTVLEQVSLGHLQKAEREIVWLRWLGIAGWAFILWSGGAATDAGWAWIVYAGGLAYTAFAHWRIAGAGSILSSARITTVGDPVLVTLMCIVTGGPASPFFPFYYFTLLAAAFRFGWRETLGLLVLNSGLTVFLYLVAPGASPELSSLVIAIFHLSFSAALGVLLARWAQENLDLALDRARALSFARDRARALLQRLIRTQEDERRLIAGDLHDRMSGHLFALRQGADRTNDSEISAAVDSLSTDVSALMNELHPTVLDDLGFCVAVEEFIAAQGESSSFSISLDIAPGLRSWRSATDAMLFRILQEALLNIRKHARARHVSVSFQPAGQGAARLTVSDDGEGFDPALVRPGHFGLLTMRERAEALGGTLEVRSVPGQGAILVVTVPGGGVS</sequence>
<dbReference type="CDD" id="cd16917">
    <property type="entry name" value="HATPase_UhpB-NarQ-NarX-like"/>
    <property type="match status" value="1"/>
</dbReference>
<dbReference type="eggNOG" id="COG4585">
    <property type="taxonomic scope" value="Bacteria"/>
</dbReference>
<dbReference type="OrthoDB" id="9778496at2"/>
<reference evidence="8 9" key="1">
    <citation type="journal article" date="2011" name="Stand. Genomic Sci.">
        <title>Complete genome sequence of Parvibaculum lavamentivorans type strain (DS-1(T)).</title>
        <authorList>
            <person name="Schleheck D."/>
            <person name="Weiss M."/>
            <person name="Pitluck S."/>
            <person name="Bruce D."/>
            <person name="Land M.L."/>
            <person name="Han S."/>
            <person name="Saunders E."/>
            <person name="Tapia R."/>
            <person name="Detter C."/>
            <person name="Brettin T."/>
            <person name="Han J."/>
            <person name="Woyke T."/>
            <person name="Goodwin L."/>
            <person name="Pennacchio L."/>
            <person name="Nolan M."/>
            <person name="Cook A.M."/>
            <person name="Kjelleberg S."/>
            <person name="Thomas T."/>
        </authorList>
    </citation>
    <scope>NUCLEOTIDE SEQUENCE [LARGE SCALE GENOMIC DNA]</scope>
    <source>
        <strain evidence="9">DS-1 / DSM 13023 / NCIMB 13966</strain>
    </source>
</reference>
<dbReference type="KEGG" id="pla:Plav_1133"/>
<keyword evidence="6" id="KW-1133">Transmembrane helix</keyword>
<proteinExistence type="predicted"/>
<keyword evidence="6" id="KW-0472">Membrane</keyword>
<dbReference type="EMBL" id="CP000774">
    <property type="protein sequence ID" value="ABS62754.1"/>
    <property type="molecule type" value="Genomic_DNA"/>
</dbReference>
<accession>A7HS71</accession>
<keyword evidence="9" id="KW-1185">Reference proteome</keyword>
<keyword evidence="4 8" id="KW-0418">Kinase</keyword>
<protein>
    <recommendedName>
        <fullName evidence="2">histidine kinase</fullName>
        <ecNumber evidence="2">2.7.13.3</ecNumber>
    </recommendedName>
</protein>
<dbReference type="RefSeq" id="WP_012110017.1">
    <property type="nucleotide sequence ID" value="NC_009719.1"/>
</dbReference>
<name>A7HS71_PARL1</name>
<dbReference type="SMART" id="SM00387">
    <property type="entry name" value="HATPase_c"/>
    <property type="match status" value="1"/>
</dbReference>
<evidence type="ECO:0000313" key="8">
    <source>
        <dbReference type="EMBL" id="ABS62754.1"/>
    </source>
</evidence>
<dbReference type="PANTHER" id="PTHR24421:SF10">
    <property type="entry name" value="NITRATE_NITRITE SENSOR PROTEIN NARQ"/>
    <property type="match status" value="1"/>
</dbReference>
<evidence type="ECO:0000256" key="3">
    <source>
        <dbReference type="ARBA" id="ARBA00022679"/>
    </source>
</evidence>
<dbReference type="EC" id="2.7.13.3" evidence="2"/>
<feature type="transmembrane region" description="Helical" evidence="6">
    <location>
        <begin position="32"/>
        <end position="50"/>
    </location>
</feature>